<dbReference type="SUPFAM" id="SSF48452">
    <property type="entry name" value="TPR-like"/>
    <property type="match status" value="4"/>
</dbReference>
<feature type="coiled-coil region" evidence="2">
    <location>
        <begin position="1937"/>
        <end position="1968"/>
    </location>
</feature>
<organism evidence="3 4">
    <name type="scientific">Brumimicrobium glaciale</name>
    <dbReference type="NCBI Taxonomy" id="200475"/>
    <lineage>
        <taxon>Bacteria</taxon>
        <taxon>Pseudomonadati</taxon>
        <taxon>Bacteroidota</taxon>
        <taxon>Flavobacteriia</taxon>
        <taxon>Flavobacteriales</taxon>
        <taxon>Crocinitomicaceae</taxon>
        <taxon>Brumimicrobium</taxon>
    </lineage>
</organism>
<feature type="repeat" description="TPR" evidence="1">
    <location>
        <begin position="1264"/>
        <end position="1297"/>
    </location>
</feature>
<sequence>MKHFFSIITFLILSIAYTYGQNITYDGSVTDMDSEKSLSNVKVSVFANGSEVTSSSTSSGGSYSVSFPPGKVYTVKYTKSGYVTKIIILDVVKVIGEDMPAGGKIFPPINLDLFAERVGTDFSFLETEPVVKWSLDEGERMNYNKGQMQQVKNKIESKLKAAQDKEKNLDAEYNQLIKDADALYASKKYQEALNKYVSALQIEGKQKEAHPNAQLLKIEDLLQKKEEEELAFQQENQAYLNLIAAADNLATAKEYDKALAKYNEAIVMKSDEQYPKDRVKDLKEEIANAAKREEYDKIVKRADGFFKQNSFQAARDNYLQAKKLLPKEEYPQKQLDIISGKLDAQTAVKEQKDNYNNAVKEGDALYDAENYEEAILKYKEAMTFESAATYPPGRIKMAQDIIDERAAEAKKIADFNKLVAEGDANVTSKNYDVAVSKYTEAIAIMEDPAVQTKLDNANQLLADQKNKEQQKEQIAALMASAQEKMGTEDFSNAIADYSSVLALVSTHPEALAGKKKAEDLLAAKQSKEAEENKFNELVAAADKAYDAKTWQEAKTKYLAAKAVFGDREHVNNRIAEVEAKIEQQGLDAQISDLMTSANEKVTAENYTAAITDFDAVLGLKADHVEAIAGKKKAEELLAKKESQKAEETAFNELVAQADAEFGKENWEEAKVKYTEAQKIFADREHVNTQLTLIEEAIKNAADKQENLAKIQKLMSDAAALKPENKWTEVIAKYEEALAIQPERKDVTELLAAAKISKQEWDAAQSKEATAAQIQTLLDDATALKPDNKWTEVIQKYDQALALDGERKDVSELLAAAKVSKLEWEAAQSKEATTAEIQVLLDEATALKPDNKWTDVIQKYDQALALDGTRNDVSDLLAAAKVSKQEWEAAQSKEETLAQIQILLDEATAMKPDNKWTEVIQKYDQALALDKERNDVSELLAAAKVSKQEWEATQSKEATLAQIQILLDEASALKPANNWTEVIQKYDQALALDKERNDVSELLAAAKVSKQEWEAAQSQEELESEFNAIVANADKAFDNKEWANARDKYLAAKAIFADREHVNTRITEANAALASLEANKESAAQIQTLIDEASALKPENKWNEVIQKYEQALTIDNTRSDVSQMLETAKESKTAWEASQSQGEQFAQLKQAGNELLGQEKWNEAKSKYEEALLLNSDAEIDANLQIIKDKLAQEAASKNKEEEYASKMSIAEDFASAEKYKEALSSFNEALTIKEGDAIAKSRIIDMQLKLNALAQAQNKDDQYNSAMSLGNSAMENKDYSAAVKAFDDALIIVPADAQATQLKEQANAKIAELALEEEEYTGLVESALAKYDEAIAENNNIAKLEDAKTIFGSAQVIRPQASLPQTKIVEIDNLLRKIEEDAAASNQAANNEKLYQDQLQLASVAAQDEKYKNAIDYLKEAQRIKPNEDFPTKEILKFQAILDKASAAKEMEANYSSLLSKADLAFDNKAYENSIQLYNEALNIKKSEEYPKIQIALAEEEIANNAGVLKEKEYQNFMDKANAQSLNKEFESALANYKSALSVKENDTEAKDKIDETQQILDNILKAKRDNESKQQQFDQLIAEADRLFKSEEYLEASSAYRNALKIDVNDAYANTQLQLSIEKSKEQTAQKMDKRYAQSISSADQFFQDEEYDKAKSAYQRALSIRTYEQHPRTRLAKIEAIKNANVKAQGSVAYIGEQSNISIMEGAALLEKGEIQRKRIKQGNVLNSLNEFEGEEENRSLSDYEERLAYENEVTTIKNIRDESHLSDDETKREIADDVDKQLFELEKEASQFSKYKDGDLSRASQELVFLNDDFDQENADFRALHKEAIEQIKDIENSRNDKDATELAHHDVKVTATSEELVEIEKTYDEFLIVNEEFQQGTERQVNNVRYGIDDRRVVENNDMYEKVIDLQDQAILAELRVTESTQEKDIIELQLKEDIKLYEAQLERKLAEESGQVRQEQLKMDDQLTASDNQFVEAQVGKDDARLLAVEQLKDIDQEKINQDNRRSKDKSSRTEEIYLEVEAIKTLETEKALQNVKDLTVVDDDVTNRMSAYERGRQKQAAEEVRENNATENKLLSIDKSEELLRRENVENINDNYEELKGQAISIENKNQNIGNDASKEKQETQKYVDGLENNDIKFTETVANTIGDDYPEGVTQENYVREDSKGIPIKIVTRRIVVTEGRGEVYIRTQTRNGLTYSKNGSPITEQNWIYGTESAKLEKHY</sequence>
<dbReference type="Gene3D" id="1.25.40.10">
    <property type="entry name" value="Tetratricopeptide repeat domain"/>
    <property type="match status" value="5"/>
</dbReference>
<reference evidence="3 4" key="1">
    <citation type="submission" date="2019-02" db="EMBL/GenBank/DDBJ databases">
        <title>Genome sequence of the sea-ice species Brumimicrobium glaciale.</title>
        <authorList>
            <person name="Bowman J.P."/>
        </authorList>
    </citation>
    <scope>NUCLEOTIDE SEQUENCE [LARGE SCALE GENOMIC DNA]</scope>
    <source>
        <strain evidence="3 4">IC156</strain>
    </source>
</reference>
<dbReference type="Gene3D" id="2.60.40.1120">
    <property type="entry name" value="Carboxypeptidase-like, regulatory domain"/>
    <property type="match status" value="1"/>
</dbReference>
<evidence type="ECO:0008006" key="5">
    <source>
        <dbReference type="Google" id="ProtNLM"/>
    </source>
</evidence>
<feature type="coiled-coil region" evidence="2">
    <location>
        <begin position="145"/>
        <end position="179"/>
    </location>
</feature>
<proteinExistence type="predicted"/>
<keyword evidence="1" id="KW-0802">TPR repeat</keyword>
<dbReference type="OrthoDB" id="1467230at2"/>
<dbReference type="SMART" id="SM00028">
    <property type="entry name" value="TPR"/>
    <property type="match status" value="18"/>
</dbReference>
<feature type="coiled-coil region" evidence="2">
    <location>
        <begin position="1521"/>
        <end position="1585"/>
    </location>
</feature>
<feature type="coiled-coil region" evidence="2">
    <location>
        <begin position="454"/>
        <end position="484"/>
    </location>
</feature>
<keyword evidence="4" id="KW-1185">Reference proteome</keyword>
<dbReference type="RefSeq" id="WP_130095048.1">
    <property type="nucleotide sequence ID" value="NZ_SETE01000009.1"/>
</dbReference>
<gene>
    <name evidence="3" type="ORF">ERX46_16915</name>
</gene>
<feature type="coiled-coil region" evidence="2">
    <location>
        <begin position="889"/>
        <end position="948"/>
    </location>
</feature>
<comment type="caution">
    <text evidence="3">The sequence shown here is derived from an EMBL/GenBank/DDBJ whole genome shotgun (WGS) entry which is preliminary data.</text>
</comment>
<keyword evidence="2" id="KW-0175">Coiled coil</keyword>
<dbReference type="Proteomes" id="UP000293952">
    <property type="component" value="Unassembled WGS sequence"/>
</dbReference>
<name>A0A4Q4KE78_9FLAO</name>
<accession>A0A4Q4KE78</accession>
<dbReference type="InterPro" id="IPR011990">
    <property type="entry name" value="TPR-like_helical_dom_sf"/>
</dbReference>
<evidence type="ECO:0000313" key="3">
    <source>
        <dbReference type="EMBL" id="RYM31362.1"/>
    </source>
</evidence>
<evidence type="ECO:0000256" key="1">
    <source>
        <dbReference type="PROSITE-ProRule" id="PRU00339"/>
    </source>
</evidence>
<evidence type="ECO:0000313" key="4">
    <source>
        <dbReference type="Proteomes" id="UP000293952"/>
    </source>
</evidence>
<feature type="coiled-coil region" evidence="2">
    <location>
        <begin position="1058"/>
        <end position="1085"/>
    </location>
</feature>
<protein>
    <recommendedName>
        <fullName evidence="5">Tetratricopeptide repeat protein</fullName>
    </recommendedName>
</protein>
<evidence type="ECO:0000256" key="2">
    <source>
        <dbReference type="SAM" id="Coils"/>
    </source>
</evidence>
<dbReference type="EMBL" id="SETE01000009">
    <property type="protein sequence ID" value="RYM31362.1"/>
    <property type="molecule type" value="Genomic_DNA"/>
</dbReference>
<dbReference type="SUPFAM" id="SSF49478">
    <property type="entry name" value="Cna protein B-type domain"/>
    <property type="match status" value="1"/>
</dbReference>
<dbReference type="PROSITE" id="PS50005">
    <property type="entry name" value="TPR"/>
    <property type="match status" value="1"/>
</dbReference>
<dbReference type="InterPro" id="IPR019734">
    <property type="entry name" value="TPR_rpt"/>
</dbReference>